<protein>
    <submittedName>
        <fullName evidence="1">Uncharacterized protein</fullName>
    </submittedName>
</protein>
<reference evidence="2" key="1">
    <citation type="submission" date="2016-02" db="EMBL/GenBank/DDBJ databases">
        <title>Draft genome sequence of Microdochium bolleyi, a fungal endophyte of beachgrass.</title>
        <authorList>
            <consortium name="DOE Joint Genome Institute"/>
            <person name="David A.S."/>
            <person name="May G."/>
            <person name="Haridas S."/>
            <person name="Lim J."/>
            <person name="Wang M."/>
            <person name="Labutti K."/>
            <person name="Lipzen A."/>
            <person name="Barry K."/>
            <person name="Grigoriev I.V."/>
        </authorList>
    </citation>
    <scope>NUCLEOTIDE SEQUENCE [LARGE SCALE GENOMIC DNA]</scope>
    <source>
        <strain evidence="2">J235TASD1</strain>
    </source>
</reference>
<dbReference type="STRING" id="196109.A0A136JEG7"/>
<accession>A0A136JEG7</accession>
<name>A0A136JEG7_9PEZI</name>
<organism evidence="1 2">
    <name type="scientific">Microdochium bolleyi</name>
    <dbReference type="NCBI Taxonomy" id="196109"/>
    <lineage>
        <taxon>Eukaryota</taxon>
        <taxon>Fungi</taxon>
        <taxon>Dikarya</taxon>
        <taxon>Ascomycota</taxon>
        <taxon>Pezizomycotina</taxon>
        <taxon>Sordariomycetes</taxon>
        <taxon>Xylariomycetidae</taxon>
        <taxon>Xylariales</taxon>
        <taxon>Microdochiaceae</taxon>
        <taxon>Microdochium</taxon>
    </lineage>
</organism>
<dbReference type="OrthoDB" id="5428038at2759"/>
<gene>
    <name evidence="1" type="ORF">Micbo1qcDRAFT_157519</name>
</gene>
<evidence type="ECO:0000313" key="2">
    <source>
        <dbReference type="Proteomes" id="UP000070501"/>
    </source>
</evidence>
<dbReference type="InParanoid" id="A0A136JEG7"/>
<dbReference type="EMBL" id="KQ964246">
    <property type="protein sequence ID" value="KXJ95539.1"/>
    <property type="molecule type" value="Genomic_DNA"/>
</dbReference>
<evidence type="ECO:0000313" key="1">
    <source>
        <dbReference type="EMBL" id="KXJ95539.1"/>
    </source>
</evidence>
<dbReference type="Proteomes" id="UP000070501">
    <property type="component" value="Unassembled WGS sequence"/>
</dbReference>
<proteinExistence type="predicted"/>
<dbReference type="AlphaFoldDB" id="A0A136JEG7"/>
<sequence length="679" mass="74911">MPPRTAQCCRALQRTSQTRRDRFGISDAILVAIFEHYSSAAKTQVRHGSFVPGPFENRRRDGRRRMGELRLGQTSGSAAPWDLENVPDLTQWRWSPPSSAVGRISRYLRDGHPSLLKTVLTSTLHPFSTLWGAVNAIIHPATLSIHQTGASPLDFVELGFAQISRDLSRDPSLRSTPKFVEFCHHLEHALASGHLRASDATLVFSNLHQGLSALASEHLYGTKALEQTQCLVLVLIKAIANGVSSRNNSGHAVFDTQLFSGLLSAVSVIQQRDATILASIMACIPAHCMSNLSREIHAVLENYFFASVMMHESDKITTSQVDQLAEAWLALDSNQHLAILNMATETALEHLHSSIGSFKKVRLAWLSLLARLPDVSMEYLARACAFTEAGNHTPPLPSDFLCKVFLTQIDRSQSSTLDTDNAAHAWQQKRGHGSGSFVSLGRQLADRSDIVNLLRAAKFLTLGGRDQNVIQLLHGAKRAFKASNGAARINGLPLLDLAFACESPAIVIEVLETCVRHPSARDEKFWESEESLASLLNINAVQKTSRTKVLKALRLDRAPCGRATATGPDVQVQKAIRLAEAAVASAAKSRRSSFETVFHCVNYVRKHRGVVPSSLLRCVHELVKTDLAAGRLGVQARLKWYLDLVGMKSGPEIQMRTGQALQRWREHNRELTRHKRLVV</sequence>
<keyword evidence="2" id="KW-1185">Reference proteome</keyword>